<feature type="compositionally biased region" description="Polar residues" evidence="1">
    <location>
        <begin position="49"/>
        <end position="58"/>
    </location>
</feature>
<name>A0AAQ4FB64_AMBAM</name>
<gene>
    <name evidence="3" type="ORF">V5799_009732</name>
</gene>
<protein>
    <submittedName>
        <fullName evidence="3">Uncharacterized protein</fullName>
    </submittedName>
</protein>
<feature type="compositionally biased region" description="Polar residues" evidence="1">
    <location>
        <begin position="18"/>
        <end position="29"/>
    </location>
</feature>
<evidence type="ECO:0000313" key="4">
    <source>
        <dbReference type="Proteomes" id="UP001321473"/>
    </source>
</evidence>
<organism evidence="3 4">
    <name type="scientific">Amblyomma americanum</name>
    <name type="common">Lone star tick</name>
    <dbReference type="NCBI Taxonomy" id="6943"/>
    <lineage>
        <taxon>Eukaryota</taxon>
        <taxon>Metazoa</taxon>
        <taxon>Ecdysozoa</taxon>
        <taxon>Arthropoda</taxon>
        <taxon>Chelicerata</taxon>
        <taxon>Arachnida</taxon>
        <taxon>Acari</taxon>
        <taxon>Parasitiformes</taxon>
        <taxon>Ixodida</taxon>
        <taxon>Ixodoidea</taxon>
        <taxon>Ixodidae</taxon>
        <taxon>Amblyomminae</taxon>
        <taxon>Amblyomma</taxon>
    </lineage>
</organism>
<feature type="region of interest" description="Disordered" evidence="1">
    <location>
        <begin position="1"/>
        <end position="70"/>
    </location>
</feature>
<keyword evidence="2" id="KW-1133">Transmembrane helix</keyword>
<sequence>MSSPPPGAHRRSDDMASGLQSTPSGSTEMGRQGAKTTGGDPAAKPKLSDGNTTTSNRPASPALVEQRTPSVIIEEVQRSQFRDQRRVATAAIAACGAILIVLIVVMYIIVSGSSSNSRPPPPPAQSSTTTMPALLAELHRRPFR</sequence>
<evidence type="ECO:0000256" key="2">
    <source>
        <dbReference type="SAM" id="Phobius"/>
    </source>
</evidence>
<evidence type="ECO:0000313" key="3">
    <source>
        <dbReference type="EMBL" id="KAK8783905.1"/>
    </source>
</evidence>
<accession>A0AAQ4FB64</accession>
<evidence type="ECO:0000256" key="1">
    <source>
        <dbReference type="SAM" id="MobiDB-lite"/>
    </source>
</evidence>
<feature type="region of interest" description="Disordered" evidence="1">
    <location>
        <begin position="113"/>
        <end position="134"/>
    </location>
</feature>
<keyword evidence="4" id="KW-1185">Reference proteome</keyword>
<dbReference type="AlphaFoldDB" id="A0AAQ4FB64"/>
<keyword evidence="2" id="KW-0812">Transmembrane</keyword>
<dbReference type="Proteomes" id="UP001321473">
    <property type="component" value="Unassembled WGS sequence"/>
</dbReference>
<reference evidence="3 4" key="1">
    <citation type="journal article" date="2023" name="Arcadia Sci">
        <title>De novo assembly of a long-read Amblyomma americanum tick genome.</title>
        <authorList>
            <person name="Chou S."/>
            <person name="Poskanzer K.E."/>
            <person name="Rollins M."/>
            <person name="Thuy-Boun P.S."/>
        </authorList>
    </citation>
    <scope>NUCLEOTIDE SEQUENCE [LARGE SCALE GENOMIC DNA]</scope>
    <source>
        <strain evidence="3">F_SG_1</strain>
        <tissue evidence="3">Salivary glands</tissue>
    </source>
</reference>
<feature type="transmembrane region" description="Helical" evidence="2">
    <location>
        <begin position="87"/>
        <end position="110"/>
    </location>
</feature>
<proteinExistence type="predicted"/>
<dbReference type="EMBL" id="JARKHS020005051">
    <property type="protein sequence ID" value="KAK8783905.1"/>
    <property type="molecule type" value="Genomic_DNA"/>
</dbReference>
<keyword evidence="2" id="KW-0472">Membrane</keyword>
<comment type="caution">
    <text evidence="3">The sequence shown here is derived from an EMBL/GenBank/DDBJ whole genome shotgun (WGS) entry which is preliminary data.</text>
</comment>